<comment type="caution">
    <text evidence="2">The sequence shown here is derived from an EMBL/GenBank/DDBJ whole genome shotgun (WGS) entry which is preliminary data.</text>
</comment>
<evidence type="ECO:0000313" key="3">
    <source>
        <dbReference type="Proteomes" id="UP000177230"/>
    </source>
</evidence>
<comment type="similarity">
    <text evidence="1">Belongs to the TolB family.</text>
</comment>
<dbReference type="InterPro" id="IPR011659">
    <property type="entry name" value="WD40"/>
</dbReference>
<dbReference type="EMBL" id="MFFM01000046">
    <property type="protein sequence ID" value="OGF08801.1"/>
    <property type="molecule type" value="Genomic_DNA"/>
</dbReference>
<dbReference type="AlphaFoldDB" id="A0A1F5R4E5"/>
<dbReference type="InterPro" id="IPR011042">
    <property type="entry name" value="6-blade_b-propeller_TolB-like"/>
</dbReference>
<dbReference type="SUPFAM" id="SSF82171">
    <property type="entry name" value="DPP6 N-terminal domain-like"/>
    <property type="match status" value="1"/>
</dbReference>
<dbReference type="PANTHER" id="PTHR36842:SF1">
    <property type="entry name" value="PROTEIN TOLB"/>
    <property type="match status" value="1"/>
</dbReference>
<dbReference type="Gene3D" id="2.120.10.30">
    <property type="entry name" value="TolB, C-terminal domain"/>
    <property type="match status" value="2"/>
</dbReference>
<protein>
    <recommendedName>
        <fullName evidence="4">Dipeptidylpeptidase IV N-terminal domain-containing protein</fullName>
    </recommendedName>
</protein>
<name>A0A1F5R4E5_9BACT</name>
<dbReference type="Pfam" id="PF07676">
    <property type="entry name" value="PD40"/>
    <property type="match status" value="1"/>
</dbReference>
<dbReference type="Proteomes" id="UP000177230">
    <property type="component" value="Unassembled WGS sequence"/>
</dbReference>
<evidence type="ECO:0008006" key="4">
    <source>
        <dbReference type="Google" id="ProtNLM"/>
    </source>
</evidence>
<organism evidence="2 3">
    <name type="scientific">Candidatus Edwardsbacteria bacterium GWF2_54_11</name>
    <dbReference type="NCBI Taxonomy" id="1817851"/>
    <lineage>
        <taxon>Bacteria</taxon>
        <taxon>Candidatus Edwardsiibacteriota</taxon>
    </lineage>
</organism>
<dbReference type="PANTHER" id="PTHR36842">
    <property type="entry name" value="PROTEIN TOLB HOMOLOG"/>
    <property type="match status" value="1"/>
</dbReference>
<evidence type="ECO:0000313" key="2">
    <source>
        <dbReference type="EMBL" id="OGF08801.1"/>
    </source>
</evidence>
<sequence>MQPFFIKSNHPAFSLFYGTDWSPDGQWIVASLNLDIYKIKANGDSLTRLTNMGWSSFPVWSMDGNNIAFAKTIDSAGIWVMDKDGNALRRISSNYDYPTWSPDNKNILARREYYDSSYKYFISYLKTINIDTYDSAFVDTIYGKLYNMQYSPDGNTIAVQCQKYLRLSQIYTINATGGNHKNLMGDASICENIGEYPRWSPDGTKIVYSNCCSNNGKLWIMNADGSGKYQLTF</sequence>
<gene>
    <name evidence="2" type="ORF">A2024_00795</name>
</gene>
<proteinExistence type="inferred from homology"/>
<evidence type="ECO:0000256" key="1">
    <source>
        <dbReference type="ARBA" id="ARBA00009820"/>
    </source>
</evidence>
<accession>A0A1F5R4E5</accession>
<reference evidence="2 3" key="1">
    <citation type="journal article" date="2016" name="Nat. Commun.">
        <title>Thousands of microbial genomes shed light on interconnected biogeochemical processes in an aquifer system.</title>
        <authorList>
            <person name="Anantharaman K."/>
            <person name="Brown C.T."/>
            <person name="Hug L.A."/>
            <person name="Sharon I."/>
            <person name="Castelle C.J."/>
            <person name="Probst A.J."/>
            <person name="Thomas B.C."/>
            <person name="Singh A."/>
            <person name="Wilkins M.J."/>
            <person name="Karaoz U."/>
            <person name="Brodie E.L."/>
            <person name="Williams K.H."/>
            <person name="Hubbard S.S."/>
            <person name="Banfield J.F."/>
        </authorList>
    </citation>
    <scope>NUCLEOTIDE SEQUENCE [LARGE SCALE GENOMIC DNA]</scope>
</reference>